<dbReference type="RefSeq" id="WP_147066918.1">
    <property type="nucleotide sequence ID" value="NZ_BAABDN010000002.1"/>
</dbReference>
<evidence type="ECO:0000259" key="2">
    <source>
        <dbReference type="PROSITE" id="PS50943"/>
    </source>
</evidence>
<protein>
    <recommendedName>
        <fullName evidence="2">HTH cro/C1-type domain-containing protein</fullName>
    </recommendedName>
</protein>
<dbReference type="CDD" id="cd00093">
    <property type="entry name" value="HTH_XRE"/>
    <property type="match status" value="1"/>
</dbReference>
<accession>A0A512T4X9</accession>
<evidence type="ECO:0000256" key="1">
    <source>
        <dbReference type="SAM" id="Coils"/>
    </source>
</evidence>
<name>A0A512T4X9_9MICO</name>
<dbReference type="Pfam" id="PF13560">
    <property type="entry name" value="HTH_31"/>
    <property type="match status" value="1"/>
</dbReference>
<dbReference type="SMART" id="SM00530">
    <property type="entry name" value="HTH_XRE"/>
    <property type="match status" value="1"/>
</dbReference>
<dbReference type="OrthoDB" id="5074395at2"/>
<comment type="caution">
    <text evidence="3">The sequence shown here is derived from an EMBL/GenBank/DDBJ whole genome shotgun (WGS) entry which is preliminary data.</text>
</comment>
<dbReference type="Proteomes" id="UP000321793">
    <property type="component" value="Unassembled WGS sequence"/>
</dbReference>
<feature type="coiled-coil region" evidence="1">
    <location>
        <begin position="89"/>
        <end position="116"/>
    </location>
</feature>
<proteinExistence type="predicted"/>
<dbReference type="EMBL" id="BKBA01000012">
    <property type="protein sequence ID" value="GEQ15131.1"/>
    <property type="molecule type" value="Genomic_DNA"/>
</dbReference>
<dbReference type="GO" id="GO:0003677">
    <property type="term" value="F:DNA binding"/>
    <property type="evidence" value="ECO:0007669"/>
    <property type="project" value="InterPro"/>
</dbReference>
<keyword evidence="4" id="KW-1185">Reference proteome</keyword>
<reference evidence="3 4" key="1">
    <citation type="submission" date="2019-07" db="EMBL/GenBank/DDBJ databases">
        <title>Whole genome shotgun sequence of Knoellia locipacati NBRC 109775.</title>
        <authorList>
            <person name="Hosoyama A."/>
            <person name="Uohara A."/>
            <person name="Ohji S."/>
            <person name="Ichikawa N."/>
        </authorList>
    </citation>
    <scope>NUCLEOTIDE SEQUENCE [LARGE SCALE GENOMIC DNA]</scope>
    <source>
        <strain evidence="3 4">NBRC 109775</strain>
    </source>
</reference>
<dbReference type="PROSITE" id="PS50943">
    <property type="entry name" value="HTH_CROC1"/>
    <property type="match status" value="1"/>
</dbReference>
<organism evidence="3 4">
    <name type="scientific">Knoellia locipacati</name>
    <dbReference type="NCBI Taxonomy" id="882824"/>
    <lineage>
        <taxon>Bacteria</taxon>
        <taxon>Bacillati</taxon>
        <taxon>Actinomycetota</taxon>
        <taxon>Actinomycetes</taxon>
        <taxon>Micrococcales</taxon>
        <taxon>Intrasporangiaceae</taxon>
        <taxon>Knoellia</taxon>
    </lineage>
</organism>
<keyword evidence="1" id="KW-0175">Coiled coil</keyword>
<sequence>MQSFKSQVWQSFGRSLREAREQRGMTQDEVARALLRFGSGGTQSSIAKMERGDRMVGIDHLAALAWILRVDADRLLPLVVDREDEDAHVAALMAEREHLAAQRRELQNRWEKVERQLLAVDSPPNRQVVLVPEGRDDGKHSEEA</sequence>
<dbReference type="AlphaFoldDB" id="A0A512T4X9"/>
<dbReference type="InterPro" id="IPR001387">
    <property type="entry name" value="Cro/C1-type_HTH"/>
</dbReference>
<feature type="domain" description="HTH cro/C1-type" evidence="2">
    <location>
        <begin position="16"/>
        <end position="75"/>
    </location>
</feature>
<dbReference type="InterPro" id="IPR010982">
    <property type="entry name" value="Lambda_DNA-bd_dom_sf"/>
</dbReference>
<dbReference type="Gene3D" id="1.10.260.40">
    <property type="entry name" value="lambda repressor-like DNA-binding domains"/>
    <property type="match status" value="1"/>
</dbReference>
<gene>
    <name evidence="3" type="ORF">KLO01_31780</name>
</gene>
<evidence type="ECO:0000313" key="3">
    <source>
        <dbReference type="EMBL" id="GEQ15131.1"/>
    </source>
</evidence>
<dbReference type="SUPFAM" id="SSF47413">
    <property type="entry name" value="lambda repressor-like DNA-binding domains"/>
    <property type="match status" value="1"/>
</dbReference>
<evidence type="ECO:0000313" key="4">
    <source>
        <dbReference type="Proteomes" id="UP000321793"/>
    </source>
</evidence>